<feature type="transmembrane region" description="Helical" evidence="1">
    <location>
        <begin position="32"/>
        <end position="56"/>
    </location>
</feature>
<comment type="caution">
    <text evidence="2">The sequence shown here is derived from an EMBL/GenBank/DDBJ whole genome shotgun (WGS) entry which is preliminary data.</text>
</comment>
<feature type="transmembrane region" description="Helical" evidence="1">
    <location>
        <begin position="77"/>
        <end position="97"/>
    </location>
</feature>
<organism evidence="2 3">
    <name type="scientific">Rhizophagus clarus</name>
    <dbReference type="NCBI Taxonomy" id="94130"/>
    <lineage>
        <taxon>Eukaryota</taxon>
        <taxon>Fungi</taxon>
        <taxon>Fungi incertae sedis</taxon>
        <taxon>Mucoromycota</taxon>
        <taxon>Glomeromycotina</taxon>
        <taxon>Glomeromycetes</taxon>
        <taxon>Glomerales</taxon>
        <taxon>Glomeraceae</taxon>
        <taxon>Rhizophagus</taxon>
    </lineage>
</organism>
<evidence type="ECO:0000313" key="3">
    <source>
        <dbReference type="Proteomes" id="UP000247702"/>
    </source>
</evidence>
<keyword evidence="1" id="KW-0472">Membrane</keyword>
<dbReference type="Proteomes" id="UP000247702">
    <property type="component" value="Unassembled WGS sequence"/>
</dbReference>
<evidence type="ECO:0000256" key="1">
    <source>
        <dbReference type="SAM" id="Phobius"/>
    </source>
</evidence>
<feature type="transmembrane region" description="Helical" evidence="1">
    <location>
        <begin position="7"/>
        <end position="26"/>
    </location>
</feature>
<dbReference type="EMBL" id="BEXD01004038">
    <property type="protein sequence ID" value="GBC05933.1"/>
    <property type="molecule type" value="Genomic_DNA"/>
</dbReference>
<accession>A0A2Z6RYC7</accession>
<proteinExistence type="predicted"/>
<dbReference type="AlphaFoldDB" id="A0A2Z6RYC7"/>
<keyword evidence="1" id="KW-1133">Transmembrane helix</keyword>
<keyword evidence="3" id="KW-1185">Reference proteome</keyword>
<gene>
    <name evidence="2" type="ORF">RclHR1_06500015</name>
</gene>
<evidence type="ECO:0000313" key="2">
    <source>
        <dbReference type="EMBL" id="GBC05933.1"/>
    </source>
</evidence>
<name>A0A2Z6RYC7_9GLOM</name>
<protein>
    <submittedName>
        <fullName evidence="2">Uncharacterized protein</fullName>
    </submittedName>
</protein>
<reference evidence="2 3" key="1">
    <citation type="submission" date="2017-11" db="EMBL/GenBank/DDBJ databases">
        <title>The genome of Rhizophagus clarus HR1 reveals common genetic basis of auxotrophy among arbuscular mycorrhizal fungi.</title>
        <authorList>
            <person name="Kobayashi Y."/>
        </authorList>
    </citation>
    <scope>NUCLEOTIDE SEQUENCE [LARGE SCALE GENOMIC DNA]</scope>
    <source>
        <strain evidence="2 3">HR1</strain>
    </source>
</reference>
<keyword evidence="1" id="KW-0812">Transmembrane</keyword>
<sequence length="98" mass="12233">MIFIYSLFVYLIILLFFFYFTILFLFKLQHESSVIIIDILYYCILLIIIKFYDFVFYKFKYLLQLFIPNLRKSKKNIINKNLLLKIPIYAMFIYYIYL</sequence>